<accession>A0AAE0ZK80</accession>
<dbReference type="EMBL" id="JAWDGP010003778">
    <property type="protein sequence ID" value="KAK3770994.1"/>
    <property type="molecule type" value="Genomic_DNA"/>
</dbReference>
<reference evidence="1" key="1">
    <citation type="journal article" date="2023" name="G3 (Bethesda)">
        <title>A reference genome for the long-term kleptoplast-retaining sea slug Elysia crispata morphotype clarki.</title>
        <authorList>
            <person name="Eastman K.E."/>
            <person name="Pendleton A.L."/>
            <person name="Shaikh M.A."/>
            <person name="Suttiyut T."/>
            <person name="Ogas R."/>
            <person name="Tomko P."/>
            <person name="Gavelis G."/>
            <person name="Widhalm J.R."/>
            <person name="Wisecaver J.H."/>
        </authorList>
    </citation>
    <scope>NUCLEOTIDE SEQUENCE</scope>
    <source>
        <strain evidence="1">ECLA1</strain>
    </source>
</reference>
<dbReference type="AlphaFoldDB" id="A0AAE0ZK80"/>
<gene>
    <name evidence="1" type="ORF">RRG08_002043</name>
</gene>
<keyword evidence="2" id="KW-1185">Reference proteome</keyword>
<sequence length="106" mass="10955">MNAAPPQLAQFSTVAKATPSLAGMAIRKQESCEEVEIHPQLVQQSCAAVSTSSASNSTSFAVASTSCAAASTSSAHLLWRPSYLLRSSSAMALNSSNVASPPKDRN</sequence>
<dbReference type="Proteomes" id="UP001283361">
    <property type="component" value="Unassembled WGS sequence"/>
</dbReference>
<proteinExistence type="predicted"/>
<evidence type="ECO:0000313" key="1">
    <source>
        <dbReference type="EMBL" id="KAK3770994.1"/>
    </source>
</evidence>
<name>A0AAE0ZK80_9GAST</name>
<comment type="caution">
    <text evidence="1">The sequence shown here is derived from an EMBL/GenBank/DDBJ whole genome shotgun (WGS) entry which is preliminary data.</text>
</comment>
<organism evidence="1 2">
    <name type="scientific">Elysia crispata</name>
    <name type="common">lettuce slug</name>
    <dbReference type="NCBI Taxonomy" id="231223"/>
    <lineage>
        <taxon>Eukaryota</taxon>
        <taxon>Metazoa</taxon>
        <taxon>Spiralia</taxon>
        <taxon>Lophotrochozoa</taxon>
        <taxon>Mollusca</taxon>
        <taxon>Gastropoda</taxon>
        <taxon>Heterobranchia</taxon>
        <taxon>Euthyneura</taxon>
        <taxon>Panpulmonata</taxon>
        <taxon>Sacoglossa</taxon>
        <taxon>Placobranchoidea</taxon>
        <taxon>Plakobranchidae</taxon>
        <taxon>Elysia</taxon>
    </lineage>
</organism>
<protein>
    <submittedName>
        <fullName evidence="1">Uncharacterized protein</fullName>
    </submittedName>
</protein>
<evidence type="ECO:0000313" key="2">
    <source>
        <dbReference type="Proteomes" id="UP001283361"/>
    </source>
</evidence>